<evidence type="ECO:0000313" key="4">
    <source>
        <dbReference type="EMBL" id="MBS7824317.1"/>
    </source>
</evidence>
<gene>
    <name evidence="4" type="primary">ccmI</name>
    <name evidence="4" type="ORF">J7561_03755</name>
</gene>
<keyword evidence="2" id="KW-0472">Membrane</keyword>
<reference evidence="4" key="1">
    <citation type="submission" date="2021-03" db="EMBL/GenBank/DDBJ databases">
        <title>Identification and antibiotic profiling of Wohlfahrtiimonas chitiniclastica, an underestimated human pathogen.</title>
        <authorList>
            <person name="Kopf A."/>
            <person name="Bunk B."/>
            <person name="Coldewey S."/>
            <person name="Gunzer F."/>
            <person name="Riedel T."/>
            <person name="Schroettner P."/>
        </authorList>
    </citation>
    <scope>NUCLEOTIDE SEQUENCE</scope>
    <source>
        <strain evidence="4">DSM 100917</strain>
    </source>
</reference>
<dbReference type="InterPro" id="IPR017560">
    <property type="entry name" value="Cyt_c_biogenesis_CcmI"/>
</dbReference>
<dbReference type="NCBIfam" id="TIGR03142">
    <property type="entry name" value="cytochro_ccmI"/>
    <property type="match status" value="1"/>
</dbReference>
<organism evidence="4 5">
    <name type="scientific">Wohlfahrtiimonas chitiniclastica</name>
    <dbReference type="NCBI Taxonomy" id="400946"/>
    <lineage>
        <taxon>Bacteria</taxon>
        <taxon>Pseudomonadati</taxon>
        <taxon>Pseudomonadota</taxon>
        <taxon>Gammaproteobacteria</taxon>
        <taxon>Cardiobacteriales</taxon>
        <taxon>Ignatzschineriaceae</taxon>
        <taxon>Wohlfahrtiimonas</taxon>
    </lineage>
</organism>
<dbReference type="Pfam" id="PF23892">
    <property type="entry name" value="Ig_CycH"/>
    <property type="match status" value="1"/>
</dbReference>
<keyword evidence="2" id="KW-0812">Transmembrane</keyword>
<dbReference type="EMBL" id="JAGIBU010000002">
    <property type="protein sequence ID" value="MBS7824317.1"/>
    <property type="molecule type" value="Genomic_DNA"/>
</dbReference>
<feature type="domain" description="Cytochrome c-type biogenesis protein H Ig-like" evidence="3">
    <location>
        <begin position="473"/>
        <end position="556"/>
    </location>
</feature>
<dbReference type="InterPro" id="IPR056412">
    <property type="entry name" value="Ig_CycH"/>
</dbReference>
<evidence type="ECO:0000259" key="3">
    <source>
        <dbReference type="Pfam" id="PF23892"/>
    </source>
</evidence>
<evidence type="ECO:0000313" key="5">
    <source>
        <dbReference type="Proteomes" id="UP000680020"/>
    </source>
</evidence>
<keyword evidence="2" id="KW-1133">Transmembrane helix</keyword>
<dbReference type="InterPro" id="IPR011990">
    <property type="entry name" value="TPR-like_helical_dom_sf"/>
</dbReference>
<dbReference type="AlphaFoldDB" id="A0AB35BYH9"/>
<comment type="caution">
    <text evidence="4">The sequence shown here is derived from an EMBL/GenBank/DDBJ whole genome shotgun (WGS) entry which is preliminary data.</text>
</comment>
<dbReference type="GO" id="GO:0017004">
    <property type="term" value="P:cytochrome complex assembly"/>
    <property type="evidence" value="ECO:0007669"/>
    <property type="project" value="UniProtKB-KW"/>
</dbReference>
<dbReference type="Proteomes" id="UP000680020">
    <property type="component" value="Unassembled WGS sequence"/>
</dbReference>
<feature type="transmembrane region" description="Helical" evidence="2">
    <location>
        <begin position="6"/>
        <end position="21"/>
    </location>
</feature>
<protein>
    <submittedName>
        <fullName evidence="4">C-type cytochrome biogenesis protein CcmI</fullName>
    </submittedName>
</protein>
<sequence length="575" mass="64507">MIFFSIILFVLTMLIIFYPLFQHKTAAEPTLQDIYTKNYLATEARLKKSLDNGVITQTQYEQKQAEAARDLLKLTKKHQSQLSNGARTVISVVALIFPVAAIGGFWAHSYTQDVQEYDQKRSELTPELQAWLDRIPDSELETFKSIVEVEPQPPKPELFEDLRYVFPTLFYMSAKQTHDNPKLLKLLGKLAYSAQWTPGTLDAYNRVLELSPTDYIANVSVLEADLQSAKKKIPKRLVERLDHFFTMYPNDTYLRILYAEALYERGQFKESIAQWKEMRDLLAKSAKGNPQGEQALKTLDTFIASIEQGMMETAQVRNFDVKTVLDAPIDWQNITSPLIMTLYMMDFEDNTPIAFKESLIAPNQTVPDMMVLNDFNRFDTVTTPIRNFEHLAVFGTLKPIDGDEMLYLTDVVELPKGAYESAVAFMPSSEADAINDVMQKTIDAAKAKTAARYLVQINAPDVDLSSLPDSARLTLFISQEGSRMPLAAKAIDSANNLTFPLTLEITDQDRLMAGNPSLFATPNLTVGARLSQGSEAVGQAGDIESVKMPISPEHSSVVLMLDQIRETSKTSPVAP</sequence>
<keyword evidence="1" id="KW-0201">Cytochrome c-type biogenesis</keyword>
<dbReference type="SUPFAM" id="SSF48452">
    <property type="entry name" value="TPR-like"/>
    <property type="match status" value="1"/>
</dbReference>
<feature type="transmembrane region" description="Helical" evidence="2">
    <location>
        <begin position="86"/>
        <end position="107"/>
    </location>
</feature>
<proteinExistence type="predicted"/>
<dbReference type="Gene3D" id="1.25.40.10">
    <property type="entry name" value="Tetratricopeptide repeat domain"/>
    <property type="match status" value="1"/>
</dbReference>
<dbReference type="RefSeq" id="WP_213403569.1">
    <property type="nucleotide sequence ID" value="NZ_JAGIBT010000002.1"/>
</dbReference>
<accession>A0AB35BYH9</accession>
<evidence type="ECO:0000256" key="2">
    <source>
        <dbReference type="SAM" id="Phobius"/>
    </source>
</evidence>
<name>A0AB35BYH9_9GAMM</name>
<evidence type="ECO:0000256" key="1">
    <source>
        <dbReference type="ARBA" id="ARBA00022748"/>
    </source>
</evidence>